<dbReference type="AlphaFoldDB" id="A0AAE1DH11"/>
<proteinExistence type="predicted"/>
<sequence>MRHIISAASTSFFEQLKSETCVSTQPRAQRTASSDLNLAPATPHGKAYPPVTVISHSLGLTPQAVIVRNQDPAQYRDATALNSSTLPSARDLLTRCTHFSAAQRIAVITVTTVITPRLCDDVSRHLAKVTPTDATVRADQNSQSGVLSLR</sequence>
<keyword evidence="2" id="KW-1185">Reference proteome</keyword>
<dbReference type="Proteomes" id="UP001283361">
    <property type="component" value="Unassembled WGS sequence"/>
</dbReference>
<evidence type="ECO:0000313" key="1">
    <source>
        <dbReference type="EMBL" id="KAK3770267.1"/>
    </source>
</evidence>
<comment type="caution">
    <text evidence="1">The sequence shown here is derived from an EMBL/GenBank/DDBJ whole genome shotgun (WGS) entry which is preliminary data.</text>
</comment>
<gene>
    <name evidence="1" type="ORF">RRG08_029923</name>
</gene>
<organism evidence="1 2">
    <name type="scientific">Elysia crispata</name>
    <name type="common">lettuce slug</name>
    <dbReference type="NCBI Taxonomy" id="231223"/>
    <lineage>
        <taxon>Eukaryota</taxon>
        <taxon>Metazoa</taxon>
        <taxon>Spiralia</taxon>
        <taxon>Lophotrochozoa</taxon>
        <taxon>Mollusca</taxon>
        <taxon>Gastropoda</taxon>
        <taxon>Heterobranchia</taxon>
        <taxon>Euthyneura</taxon>
        <taxon>Panpulmonata</taxon>
        <taxon>Sacoglossa</taxon>
        <taxon>Placobranchoidea</taxon>
        <taxon>Plakobranchidae</taxon>
        <taxon>Elysia</taxon>
    </lineage>
</organism>
<reference evidence="1" key="1">
    <citation type="journal article" date="2023" name="G3 (Bethesda)">
        <title>A reference genome for the long-term kleptoplast-retaining sea slug Elysia crispata morphotype clarki.</title>
        <authorList>
            <person name="Eastman K.E."/>
            <person name="Pendleton A.L."/>
            <person name="Shaikh M.A."/>
            <person name="Suttiyut T."/>
            <person name="Ogas R."/>
            <person name="Tomko P."/>
            <person name="Gavelis G."/>
            <person name="Widhalm J.R."/>
            <person name="Wisecaver J.H."/>
        </authorList>
    </citation>
    <scope>NUCLEOTIDE SEQUENCE</scope>
    <source>
        <strain evidence="1">ECLA1</strain>
    </source>
</reference>
<dbReference type="EMBL" id="JAWDGP010003856">
    <property type="protein sequence ID" value="KAK3770267.1"/>
    <property type="molecule type" value="Genomic_DNA"/>
</dbReference>
<evidence type="ECO:0000313" key="2">
    <source>
        <dbReference type="Proteomes" id="UP001283361"/>
    </source>
</evidence>
<name>A0AAE1DH11_9GAST</name>
<accession>A0AAE1DH11</accession>
<protein>
    <submittedName>
        <fullName evidence="1">Uncharacterized protein</fullName>
    </submittedName>
</protein>